<dbReference type="CDD" id="cd06261">
    <property type="entry name" value="TM_PBP2"/>
    <property type="match status" value="1"/>
</dbReference>
<dbReference type="RefSeq" id="WP_344065375.1">
    <property type="nucleotide sequence ID" value="NZ_BAAAPU010000010.1"/>
</dbReference>
<evidence type="ECO:0000256" key="1">
    <source>
        <dbReference type="ARBA" id="ARBA00004651"/>
    </source>
</evidence>
<dbReference type="PANTHER" id="PTHR43744:SF13">
    <property type="entry name" value="SN-GLYCEROL-3-PHOSPHATE TRANSPORT INTEGRAL MEMBRANE PROTEIN ABC TRANSPORTER UGPE-RELATED"/>
    <property type="match status" value="1"/>
</dbReference>
<dbReference type="Proteomes" id="UP001500013">
    <property type="component" value="Unassembled WGS sequence"/>
</dbReference>
<protein>
    <submittedName>
        <fullName evidence="10">Carbohydrate ABC transporter permease</fullName>
    </submittedName>
</protein>
<evidence type="ECO:0000256" key="4">
    <source>
        <dbReference type="ARBA" id="ARBA00022692"/>
    </source>
</evidence>
<evidence type="ECO:0000256" key="7">
    <source>
        <dbReference type="RuleBase" id="RU363032"/>
    </source>
</evidence>
<keyword evidence="4 7" id="KW-0812">Transmembrane</keyword>
<dbReference type="Pfam" id="PF00528">
    <property type="entry name" value="BPD_transp_1"/>
    <property type="match status" value="1"/>
</dbReference>
<evidence type="ECO:0000313" key="11">
    <source>
        <dbReference type="Proteomes" id="UP001500013"/>
    </source>
</evidence>
<evidence type="ECO:0000313" key="10">
    <source>
        <dbReference type="EMBL" id="GAA1989400.1"/>
    </source>
</evidence>
<proteinExistence type="inferred from homology"/>
<comment type="subcellular location">
    <subcellularLocation>
        <location evidence="1 7">Cell membrane</location>
        <topology evidence="1 7">Multi-pass membrane protein</topology>
    </subcellularLocation>
</comment>
<feature type="transmembrane region" description="Helical" evidence="7">
    <location>
        <begin position="148"/>
        <end position="172"/>
    </location>
</feature>
<dbReference type="PANTHER" id="PTHR43744">
    <property type="entry name" value="ABC TRANSPORTER PERMEASE PROTEIN MG189-RELATED-RELATED"/>
    <property type="match status" value="1"/>
</dbReference>
<evidence type="ECO:0000259" key="9">
    <source>
        <dbReference type="PROSITE" id="PS50928"/>
    </source>
</evidence>
<name>A0ABN2SMK0_9MICO</name>
<comment type="caution">
    <text evidence="10">The sequence shown here is derived from an EMBL/GenBank/DDBJ whole genome shotgun (WGS) entry which is preliminary data.</text>
</comment>
<accession>A0ABN2SMK0</accession>
<evidence type="ECO:0000256" key="6">
    <source>
        <dbReference type="ARBA" id="ARBA00023136"/>
    </source>
</evidence>
<feature type="transmembrane region" description="Helical" evidence="7">
    <location>
        <begin position="282"/>
        <end position="303"/>
    </location>
</feature>
<evidence type="ECO:0000256" key="5">
    <source>
        <dbReference type="ARBA" id="ARBA00022989"/>
    </source>
</evidence>
<dbReference type="Gene3D" id="1.10.3720.10">
    <property type="entry name" value="MetI-like"/>
    <property type="match status" value="1"/>
</dbReference>
<sequence>MTTSTTVGGAGRLGQARDDETQPGPAAPGRRRRRVAHNVEASDHHRGPVWTAAGYAGMVLVVLVVAVPLFWILITSFKERGDIYVRPAKWWPDPATGQNYSELTTRIPFFDYVRNSLIITSATSIAKIVLGVMSAYALSLLRFPGRSVVFLVVIAALMVPNQITVISNYALVAQLDWRNTYQGIIIPLAGVAFGTFLMRNQFLNLPGEIIEAARLDGAGPMKLLWRVVMPMSWPTLVAFALITVVNEWNEYLWPFLMSDDESTAPLPVGLTFLQNNDGVTNWGPVMAGTVLAMLPILVLFLVLQRQMIKGLTAGAVKS</sequence>
<organism evidence="10 11">
    <name type="scientific">Terrabacter lapilli</name>
    <dbReference type="NCBI Taxonomy" id="436231"/>
    <lineage>
        <taxon>Bacteria</taxon>
        <taxon>Bacillati</taxon>
        <taxon>Actinomycetota</taxon>
        <taxon>Actinomycetes</taxon>
        <taxon>Micrococcales</taxon>
        <taxon>Intrasporangiaceae</taxon>
        <taxon>Terrabacter</taxon>
    </lineage>
</organism>
<dbReference type="PROSITE" id="PS50928">
    <property type="entry name" value="ABC_TM1"/>
    <property type="match status" value="1"/>
</dbReference>
<keyword evidence="5 7" id="KW-1133">Transmembrane helix</keyword>
<dbReference type="InterPro" id="IPR000515">
    <property type="entry name" value="MetI-like"/>
</dbReference>
<reference evidence="10 11" key="1">
    <citation type="journal article" date="2019" name="Int. J. Syst. Evol. Microbiol.">
        <title>The Global Catalogue of Microorganisms (GCM) 10K type strain sequencing project: providing services to taxonomists for standard genome sequencing and annotation.</title>
        <authorList>
            <consortium name="The Broad Institute Genomics Platform"/>
            <consortium name="The Broad Institute Genome Sequencing Center for Infectious Disease"/>
            <person name="Wu L."/>
            <person name="Ma J."/>
        </authorList>
    </citation>
    <scope>NUCLEOTIDE SEQUENCE [LARGE SCALE GENOMIC DNA]</scope>
    <source>
        <strain evidence="10 11">JCM 15628</strain>
    </source>
</reference>
<keyword evidence="11" id="KW-1185">Reference proteome</keyword>
<gene>
    <name evidence="10" type="ORF">GCM10009817_34100</name>
</gene>
<keyword evidence="3" id="KW-1003">Cell membrane</keyword>
<keyword evidence="6 7" id="KW-0472">Membrane</keyword>
<evidence type="ECO:0000256" key="3">
    <source>
        <dbReference type="ARBA" id="ARBA00022475"/>
    </source>
</evidence>
<dbReference type="InterPro" id="IPR035906">
    <property type="entry name" value="MetI-like_sf"/>
</dbReference>
<feature type="transmembrane region" description="Helical" evidence="7">
    <location>
        <begin position="184"/>
        <end position="202"/>
    </location>
</feature>
<feature type="domain" description="ABC transmembrane type-1" evidence="9">
    <location>
        <begin position="113"/>
        <end position="303"/>
    </location>
</feature>
<evidence type="ECO:0000256" key="8">
    <source>
        <dbReference type="SAM" id="MobiDB-lite"/>
    </source>
</evidence>
<feature type="transmembrane region" description="Helical" evidence="7">
    <location>
        <begin position="117"/>
        <end position="141"/>
    </location>
</feature>
<feature type="transmembrane region" description="Helical" evidence="7">
    <location>
        <begin position="52"/>
        <end position="74"/>
    </location>
</feature>
<evidence type="ECO:0000256" key="2">
    <source>
        <dbReference type="ARBA" id="ARBA00022448"/>
    </source>
</evidence>
<feature type="transmembrane region" description="Helical" evidence="7">
    <location>
        <begin position="223"/>
        <end position="245"/>
    </location>
</feature>
<comment type="similarity">
    <text evidence="7">Belongs to the binding-protein-dependent transport system permease family.</text>
</comment>
<feature type="region of interest" description="Disordered" evidence="8">
    <location>
        <begin position="1"/>
        <end position="34"/>
    </location>
</feature>
<dbReference type="EMBL" id="BAAAPU010000010">
    <property type="protein sequence ID" value="GAA1989400.1"/>
    <property type="molecule type" value="Genomic_DNA"/>
</dbReference>
<keyword evidence="2 7" id="KW-0813">Transport</keyword>
<dbReference type="SUPFAM" id="SSF161098">
    <property type="entry name" value="MetI-like"/>
    <property type="match status" value="1"/>
</dbReference>